<evidence type="ECO:0000256" key="6">
    <source>
        <dbReference type="ARBA" id="ARBA00023128"/>
    </source>
</evidence>
<dbReference type="InterPro" id="IPR052374">
    <property type="entry name" value="SERAC1"/>
</dbReference>
<accession>A0A0P7BLF7</accession>
<dbReference type="PANTHER" id="PTHR48182:SF2">
    <property type="entry name" value="PROTEIN SERAC1"/>
    <property type="match status" value="1"/>
</dbReference>
<dbReference type="GO" id="GO:0005739">
    <property type="term" value="C:mitochondrion"/>
    <property type="evidence" value="ECO:0007669"/>
    <property type="project" value="UniProtKB-SubCell"/>
</dbReference>
<evidence type="ECO:0000256" key="8">
    <source>
        <dbReference type="SAM" id="MobiDB-lite"/>
    </source>
</evidence>
<feature type="domain" description="Nephrocystin 3-like N-terminal" evidence="9">
    <location>
        <begin position="371"/>
        <end position="550"/>
    </location>
</feature>
<dbReference type="SUPFAM" id="SSF53474">
    <property type="entry name" value="alpha/beta-Hydrolases"/>
    <property type="match status" value="1"/>
</dbReference>
<dbReference type="InterPro" id="IPR036770">
    <property type="entry name" value="Ankyrin_rpt-contain_sf"/>
</dbReference>
<dbReference type="SUPFAM" id="SSF48403">
    <property type="entry name" value="Ankyrin repeat"/>
    <property type="match status" value="1"/>
</dbReference>
<reference evidence="10 11" key="1">
    <citation type="submission" date="2015-09" db="EMBL/GenBank/DDBJ databases">
        <title>Draft genome of a European isolate of the apple canker pathogen Neonectria ditissima.</title>
        <authorList>
            <person name="Gomez-Cortecero A."/>
            <person name="Harrison R.J."/>
            <person name="Armitage A.D."/>
        </authorList>
    </citation>
    <scope>NUCLEOTIDE SEQUENCE [LARGE SCALE GENOMIC DNA]</scope>
    <source>
        <strain evidence="10 11">R09/05</strain>
    </source>
</reference>
<dbReference type="OrthoDB" id="7464126at2759"/>
<keyword evidence="5" id="KW-0256">Endoplasmic reticulum</keyword>
<dbReference type="Gene3D" id="3.40.50.1820">
    <property type="entry name" value="alpha/beta hydrolase"/>
    <property type="match status" value="1"/>
</dbReference>
<dbReference type="Proteomes" id="UP000050424">
    <property type="component" value="Unassembled WGS sequence"/>
</dbReference>
<evidence type="ECO:0000256" key="7">
    <source>
        <dbReference type="ARBA" id="ARBA00023136"/>
    </source>
</evidence>
<dbReference type="SUPFAM" id="SSF52540">
    <property type="entry name" value="P-loop containing nucleoside triphosphate hydrolases"/>
    <property type="match status" value="1"/>
</dbReference>
<protein>
    <recommendedName>
        <fullName evidence="9">Nephrocystin 3-like N-terminal domain-containing protein</fullName>
    </recommendedName>
</protein>
<sequence length="1126" mass="127519">MEKPDISSPTTTDPPQDVSKYGLSIISNGGNTPDLDIIFVHGLQGHPEKTWSTKALPSKQPSPFKWWRPSHWRRRKHRSRTYEEVEESGGQKCFWPRDLLAVDFPNARICTYGYDSAICHFFNGPANTSTINDHGEDLLNRTAAIRSQCRGRPLMFIAHSLGGLVVKSTLRLANNAEDTDLRDINKSTVAVLFFGTPHRGSQWADVGAIVERFAKFMGFSTANLNLDLLRPNNALLQILRVDFTQRLDRDRLKVTSFQERLGYKAVNGLDDLIVDAGASEINHRKERVHGINANHMDMCKFGKTGQSHTDYQQLVKPEITRHIGDINDEIQSSISPLLQFQRHLNTRKDQLATPDKRALAWLFRDAPDGPGLMKWLSSGCGIYWIQGLPGSGKSTAMKALVQSSSCHKILQQNGWEHASMFISDKVGPTSRSWKGVLGAMLSHVLQKRRTQLGPLLKSFVLPRLPSPAINHNEDMPNEVLDWTMDQIKDILLQCKTQTTVRFSWCFFIDGLDEHDKAETSGSESIIEFLEKLVATDGPGLGKFKFCVASRPENEFYIPLRYNAGFRMQDWTRMDIEKYVFDRLGSHPDAQNPVQPENYRQMLHQISETIVSRACGLFIWVRWIVEEVLHGMTNGITEASLFEIITQVPNGGLPDFYLQILEKTPKQTRRLTGCLLETISRAQKPVTVLDVGVLLSALTRGLRGDRLFDNFPKDELLRLSKDGANLERTIKRLSGGLLQVVRPGGEEEIETLHSIAISHSQHDVHAPTWRVRFLHQTVKEFLECRIHSPQWLREAVGEDSMDNGDSLHLQIAAVALGMSKETRSQCLWELNPMETVVRHAPKADVIIGHSLFHLLNRLDQRCANESPRKDCWIVDYTMLEDPTWFPTFLAFAVWSNMKSFVETALGSGSRRVSKKGRPLLHFAGGYPGRLPNPEMAGILLKANANPNEKFGGSDWSETPLESIVSREIEGDGTAHYDFIKLLITRGADVSRPTSEGQTVLHAIASMKMDWDMKFDIIREISRKSDLNNKNREHRTVFHALILSANEHRAAVREDHVRDLLESGARITTELAREIYKGALEAYIRDIFTEDLGRNLRYYELGSMMRRHKVVKAKAIEKRSRTLSLTRS</sequence>
<feature type="region of interest" description="Disordered" evidence="8">
    <location>
        <begin position="1"/>
        <end position="24"/>
    </location>
</feature>
<evidence type="ECO:0000256" key="5">
    <source>
        <dbReference type="ARBA" id="ARBA00022824"/>
    </source>
</evidence>
<dbReference type="GO" id="GO:0005783">
    <property type="term" value="C:endoplasmic reticulum"/>
    <property type="evidence" value="ECO:0007669"/>
    <property type="project" value="UniProtKB-SubCell"/>
</dbReference>
<gene>
    <name evidence="10" type="ORF">AK830_g408</name>
</gene>
<dbReference type="InterPro" id="IPR029058">
    <property type="entry name" value="AB_hydrolase_fold"/>
</dbReference>
<organism evidence="10 11">
    <name type="scientific">Neonectria ditissima</name>
    <dbReference type="NCBI Taxonomy" id="78410"/>
    <lineage>
        <taxon>Eukaryota</taxon>
        <taxon>Fungi</taxon>
        <taxon>Dikarya</taxon>
        <taxon>Ascomycota</taxon>
        <taxon>Pezizomycotina</taxon>
        <taxon>Sordariomycetes</taxon>
        <taxon>Hypocreomycetidae</taxon>
        <taxon>Hypocreales</taxon>
        <taxon>Nectriaceae</taxon>
        <taxon>Neonectria</taxon>
    </lineage>
</organism>
<evidence type="ECO:0000256" key="1">
    <source>
        <dbReference type="ARBA" id="ARBA00004173"/>
    </source>
</evidence>
<dbReference type="Gene3D" id="1.25.40.20">
    <property type="entry name" value="Ankyrin repeat-containing domain"/>
    <property type="match status" value="1"/>
</dbReference>
<keyword evidence="4" id="KW-0677">Repeat</keyword>
<keyword evidence="6" id="KW-0496">Mitochondrion</keyword>
<keyword evidence="7" id="KW-0472">Membrane</keyword>
<dbReference type="Pfam" id="PF24883">
    <property type="entry name" value="NPHP3_N"/>
    <property type="match status" value="1"/>
</dbReference>
<comment type="caution">
    <text evidence="10">The sequence shown here is derived from an EMBL/GenBank/DDBJ whole genome shotgun (WGS) entry which is preliminary data.</text>
</comment>
<comment type="subcellular location">
    <subcellularLocation>
        <location evidence="2">Endoplasmic reticulum</location>
    </subcellularLocation>
    <subcellularLocation>
        <location evidence="3">Membrane</location>
    </subcellularLocation>
    <subcellularLocation>
        <location evidence="1">Mitochondrion</location>
    </subcellularLocation>
</comment>
<dbReference type="GO" id="GO:0016020">
    <property type="term" value="C:membrane"/>
    <property type="evidence" value="ECO:0007669"/>
    <property type="project" value="UniProtKB-SubCell"/>
</dbReference>
<name>A0A0P7BLF7_9HYPO</name>
<keyword evidence="11" id="KW-1185">Reference proteome</keyword>
<dbReference type="InterPro" id="IPR056884">
    <property type="entry name" value="NPHP3-like_N"/>
</dbReference>
<dbReference type="AlphaFoldDB" id="A0A0P7BLF7"/>
<dbReference type="PANTHER" id="PTHR48182">
    <property type="entry name" value="PROTEIN SERAC1"/>
    <property type="match status" value="1"/>
</dbReference>
<dbReference type="InterPro" id="IPR027417">
    <property type="entry name" value="P-loop_NTPase"/>
</dbReference>
<evidence type="ECO:0000259" key="9">
    <source>
        <dbReference type="Pfam" id="PF24883"/>
    </source>
</evidence>
<evidence type="ECO:0000256" key="4">
    <source>
        <dbReference type="ARBA" id="ARBA00022737"/>
    </source>
</evidence>
<feature type="compositionally biased region" description="Low complexity" evidence="8">
    <location>
        <begin position="1"/>
        <end position="19"/>
    </location>
</feature>
<evidence type="ECO:0000313" key="10">
    <source>
        <dbReference type="EMBL" id="KPM46113.1"/>
    </source>
</evidence>
<proteinExistence type="predicted"/>
<dbReference type="EMBL" id="LKCW01000003">
    <property type="protein sequence ID" value="KPM46113.1"/>
    <property type="molecule type" value="Genomic_DNA"/>
</dbReference>
<evidence type="ECO:0000256" key="3">
    <source>
        <dbReference type="ARBA" id="ARBA00004370"/>
    </source>
</evidence>
<evidence type="ECO:0000313" key="11">
    <source>
        <dbReference type="Proteomes" id="UP000050424"/>
    </source>
</evidence>
<evidence type="ECO:0000256" key="2">
    <source>
        <dbReference type="ARBA" id="ARBA00004240"/>
    </source>
</evidence>